<dbReference type="SUPFAM" id="SSF51294">
    <property type="entry name" value="Hedgehog/intein (Hint) domain"/>
    <property type="match status" value="1"/>
</dbReference>
<dbReference type="PRINTS" id="PR00632">
    <property type="entry name" value="SONICHHOG"/>
</dbReference>
<dbReference type="InterPro" id="IPR001767">
    <property type="entry name" value="Hedgehog_Hint"/>
</dbReference>
<evidence type="ECO:0000313" key="4">
    <source>
        <dbReference type="EMBL" id="EPB78686.1"/>
    </source>
</evidence>
<dbReference type="PANTHER" id="PTHR46706:SF12">
    <property type="entry name" value="PROTEIN QUA-1-RELATED"/>
    <property type="match status" value="1"/>
</dbReference>
<dbReference type="GO" id="GO:0005576">
    <property type="term" value="C:extracellular region"/>
    <property type="evidence" value="ECO:0007669"/>
    <property type="project" value="UniProtKB-SubCell"/>
</dbReference>
<proteinExistence type="predicted"/>
<evidence type="ECO:0000256" key="2">
    <source>
        <dbReference type="ARBA" id="ARBA00022473"/>
    </source>
</evidence>
<dbReference type="InterPro" id="IPR003586">
    <property type="entry name" value="Hint_dom_C"/>
</dbReference>
<name>A0A0D6M8B0_9BILA</name>
<protein>
    <recommendedName>
        <fullName evidence="3">Hint domain-containing protein</fullName>
    </recommendedName>
</protein>
<dbReference type="InterPro" id="IPR036844">
    <property type="entry name" value="Hint_dom_sf"/>
</dbReference>
<keyword evidence="5" id="KW-1185">Reference proteome</keyword>
<dbReference type="EMBL" id="KE124807">
    <property type="protein sequence ID" value="EPB78686.1"/>
    <property type="molecule type" value="Genomic_DNA"/>
</dbReference>
<dbReference type="PANTHER" id="PTHR46706">
    <property type="entry name" value="PROTEIN QUA-1-RELATED"/>
    <property type="match status" value="1"/>
</dbReference>
<sequence length="76" mass="8475">LLVNGDPILIQYFQDERVITARVTKVSKVTETGIYSPMTSNGKIIVNGIYASCHNIVESYSLQNTFFSVRALFSSQ</sequence>
<dbReference type="AlphaFoldDB" id="A0A0D6M8B0"/>
<dbReference type="Gene3D" id="2.170.16.10">
    <property type="entry name" value="Hedgehog/Intein (Hint) domain"/>
    <property type="match status" value="1"/>
</dbReference>
<reference evidence="4 5" key="1">
    <citation type="submission" date="2013-05" db="EMBL/GenBank/DDBJ databases">
        <title>Draft genome of the parasitic nematode Anyclostoma ceylanicum.</title>
        <authorList>
            <person name="Mitreva M."/>
        </authorList>
    </citation>
    <scope>NUCLEOTIDE SEQUENCE [LARGE SCALE GENOMIC DNA]</scope>
</reference>
<feature type="non-terminal residue" evidence="4">
    <location>
        <position position="1"/>
    </location>
</feature>
<evidence type="ECO:0000259" key="3">
    <source>
        <dbReference type="SMART" id="SM00305"/>
    </source>
</evidence>
<organism evidence="4 5">
    <name type="scientific">Ancylostoma ceylanicum</name>
    <dbReference type="NCBI Taxonomy" id="53326"/>
    <lineage>
        <taxon>Eukaryota</taxon>
        <taxon>Metazoa</taxon>
        <taxon>Ecdysozoa</taxon>
        <taxon>Nematoda</taxon>
        <taxon>Chromadorea</taxon>
        <taxon>Rhabditida</taxon>
        <taxon>Rhabditina</taxon>
        <taxon>Rhabditomorpha</taxon>
        <taxon>Strongyloidea</taxon>
        <taxon>Ancylostomatidae</taxon>
        <taxon>Ancylostomatinae</taxon>
        <taxon>Ancylostoma</taxon>
    </lineage>
</organism>
<feature type="domain" description="Hint" evidence="3">
    <location>
        <begin position="15"/>
        <end position="59"/>
    </location>
</feature>
<comment type="subcellular location">
    <subcellularLocation>
        <location evidence="1">Secreted</location>
        <location evidence="1">Extracellular space</location>
    </subcellularLocation>
</comment>
<dbReference type="SMART" id="SM00305">
    <property type="entry name" value="HintC"/>
    <property type="match status" value="1"/>
</dbReference>
<dbReference type="GO" id="GO:0007267">
    <property type="term" value="P:cell-cell signaling"/>
    <property type="evidence" value="ECO:0007669"/>
    <property type="project" value="InterPro"/>
</dbReference>
<dbReference type="InterPro" id="IPR001657">
    <property type="entry name" value="Hedgehog"/>
</dbReference>
<gene>
    <name evidence="4" type="ORF">ANCCEY_02205</name>
</gene>
<dbReference type="Pfam" id="PF01079">
    <property type="entry name" value="Hint"/>
    <property type="match status" value="1"/>
</dbReference>
<keyword evidence="2" id="KW-0217">Developmental protein</keyword>
<dbReference type="InterPro" id="IPR052140">
    <property type="entry name" value="Dev_Signal_Hedgehog-like"/>
</dbReference>
<evidence type="ECO:0000256" key="1">
    <source>
        <dbReference type="ARBA" id="ARBA00004239"/>
    </source>
</evidence>
<dbReference type="Proteomes" id="UP000054495">
    <property type="component" value="Unassembled WGS sequence"/>
</dbReference>
<accession>A0A0D6M8B0</accession>
<evidence type="ECO:0000313" key="5">
    <source>
        <dbReference type="Proteomes" id="UP000054495"/>
    </source>
</evidence>
<dbReference type="GO" id="GO:0016540">
    <property type="term" value="P:protein autoprocessing"/>
    <property type="evidence" value="ECO:0007669"/>
    <property type="project" value="InterPro"/>
</dbReference>